<sequence>MVQLEEVEDAELDQAQPGPVGDDYDSDDFVDTDSELSDDEIISSGPPRRINHRPPPRPARHPAPPLPTRPLLHAQLHALGDEDGRLVGRQGPLGVDDGRGDAERAVRGVHGGGAADYGAGAGDEGAGGGEGGVGAGGWGRGRARGEWVVGRGVGCVPRVLCVRGLGATREGGSVGAIHRASCGLASESFMTSTDVSNQSGFQTDGCLSDTA</sequence>
<gene>
    <name evidence="2" type="ORF">HO173_013265</name>
</gene>
<dbReference type="Proteomes" id="UP000578531">
    <property type="component" value="Unassembled WGS sequence"/>
</dbReference>
<dbReference type="OrthoDB" id="10016939at2759"/>
<keyword evidence="3" id="KW-1185">Reference proteome</keyword>
<proteinExistence type="predicted"/>
<feature type="compositionally biased region" description="Acidic residues" evidence="1">
    <location>
        <begin position="1"/>
        <end position="12"/>
    </location>
</feature>
<name>A0A8H6CGY0_9LECA</name>
<evidence type="ECO:0000256" key="1">
    <source>
        <dbReference type="SAM" id="MobiDB-lite"/>
    </source>
</evidence>
<feature type="region of interest" description="Disordered" evidence="1">
    <location>
        <begin position="1"/>
        <end position="69"/>
    </location>
</feature>
<dbReference type="GeneID" id="59294892"/>
<protein>
    <submittedName>
        <fullName evidence="2">Uncharacterized protein</fullName>
    </submittedName>
</protein>
<evidence type="ECO:0000313" key="2">
    <source>
        <dbReference type="EMBL" id="KAF6223165.1"/>
    </source>
</evidence>
<reference evidence="2 3" key="1">
    <citation type="journal article" date="2020" name="Genomics">
        <title>Complete, high-quality genomes from long-read metagenomic sequencing of two wolf lichen thalli reveals enigmatic genome architecture.</title>
        <authorList>
            <person name="McKenzie S.K."/>
            <person name="Walston R.F."/>
            <person name="Allen J.L."/>
        </authorList>
    </citation>
    <scope>NUCLEOTIDE SEQUENCE [LARGE SCALE GENOMIC DNA]</scope>
    <source>
        <strain evidence="2">WasteWater2</strain>
    </source>
</reference>
<evidence type="ECO:0000313" key="3">
    <source>
        <dbReference type="Proteomes" id="UP000578531"/>
    </source>
</evidence>
<feature type="compositionally biased region" description="Basic residues" evidence="1">
    <location>
        <begin position="49"/>
        <end position="60"/>
    </location>
</feature>
<dbReference type="RefSeq" id="XP_037158039.1">
    <property type="nucleotide sequence ID" value="XM_037315088.1"/>
</dbReference>
<accession>A0A8H6CGY0</accession>
<dbReference type="EMBL" id="JACCJC010000136">
    <property type="protein sequence ID" value="KAF6223165.1"/>
    <property type="molecule type" value="Genomic_DNA"/>
</dbReference>
<dbReference type="AlphaFoldDB" id="A0A8H6CGY0"/>
<organism evidence="2 3">
    <name type="scientific">Letharia columbiana</name>
    <dbReference type="NCBI Taxonomy" id="112416"/>
    <lineage>
        <taxon>Eukaryota</taxon>
        <taxon>Fungi</taxon>
        <taxon>Dikarya</taxon>
        <taxon>Ascomycota</taxon>
        <taxon>Pezizomycotina</taxon>
        <taxon>Lecanoromycetes</taxon>
        <taxon>OSLEUM clade</taxon>
        <taxon>Lecanoromycetidae</taxon>
        <taxon>Lecanorales</taxon>
        <taxon>Lecanorineae</taxon>
        <taxon>Parmeliaceae</taxon>
        <taxon>Letharia</taxon>
    </lineage>
</organism>
<comment type="caution">
    <text evidence="2">The sequence shown here is derived from an EMBL/GenBank/DDBJ whole genome shotgun (WGS) entry which is preliminary data.</text>
</comment>
<feature type="compositionally biased region" description="Acidic residues" evidence="1">
    <location>
        <begin position="22"/>
        <end position="41"/>
    </location>
</feature>